<protein>
    <submittedName>
        <fullName evidence="4">Predicted protein</fullName>
    </submittedName>
</protein>
<reference evidence="4 5" key="1">
    <citation type="journal article" date="2010" name="Cell">
        <title>The genome of Naegleria gruberi illuminates early eukaryotic versatility.</title>
        <authorList>
            <person name="Fritz-Laylin L.K."/>
            <person name="Prochnik S.E."/>
            <person name="Ginger M.L."/>
            <person name="Dacks J.B."/>
            <person name="Carpenter M.L."/>
            <person name="Field M.C."/>
            <person name="Kuo A."/>
            <person name="Paredez A."/>
            <person name="Chapman J."/>
            <person name="Pham J."/>
            <person name="Shu S."/>
            <person name="Neupane R."/>
            <person name="Cipriano M."/>
            <person name="Mancuso J."/>
            <person name="Tu H."/>
            <person name="Salamov A."/>
            <person name="Lindquist E."/>
            <person name="Shapiro H."/>
            <person name="Lucas S."/>
            <person name="Grigoriev I.V."/>
            <person name="Cande W.Z."/>
            <person name="Fulton C."/>
            <person name="Rokhsar D.S."/>
            <person name="Dawson S.C."/>
        </authorList>
    </citation>
    <scope>NUCLEOTIDE SEQUENCE [LARGE SCALE GENOMIC DNA]</scope>
    <source>
        <strain evidence="4 5">NEG-M</strain>
    </source>
</reference>
<name>D2VDS6_NAEGR</name>
<dbReference type="CDD" id="cd00121">
    <property type="entry name" value="MATH"/>
    <property type="match status" value="1"/>
</dbReference>
<gene>
    <name evidence="4" type="ORF">NAEGRDRAFT_67024</name>
</gene>
<dbReference type="SMART" id="SM00225">
    <property type="entry name" value="BTB"/>
    <property type="match status" value="1"/>
</dbReference>
<dbReference type="VEuPathDB" id="AmoebaDB:NAEGRDRAFT_67024"/>
<dbReference type="AlphaFoldDB" id="D2VDS6"/>
<dbReference type="Pfam" id="PF07707">
    <property type="entry name" value="BACK"/>
    <property type="match status" value="1"/>
</dbReference>
<evidence type="ECO:0000313" key="5">
    <source>
        <dbReference type="Proteomes" id="UP000006671"/>
    </source>
</evidence>
<dbReference type="SUPFAM" id="SSF49599">
    <property type="entry name" value="TRAF domain-like"/>
    <property type="match status" value="1"/>
</dbReference>
<dbReference type="InterPro" id="IPR011333">
    <property type="entry name" value="SKP1/BTB/POZ_sf"/>
</dbReference>
<dbReference type="OMA" id="VWIRANI"/>
<dbReference type="SMART" id="SM00061">
    <property type="entry name" value="MATH"/>
    <property type="match status" value="1"/>
</dbReference>
<feature type="domain" description="BTB" evidence="2">
    <location>
        <begin position="63"/>
        <end position="138"/>
    </location>
</feature>
<dbReference type="KEGG" id="ngr:NAEGRDRAFT_67024"/>
<evidence type="ECO:0000259" key="2">
    <source>
        <dbReference type="PROSITE" id="PS50097"/>
    </source>
</evidence>
<dbReference type="PROSITE" id="PS50144">
    <property type="entry name" value="MATH"/>
    <property type="match status" value="1"/>
</dbReference>
<dbReference type="EMBL" id="GG738865">
    <property type="protein sequence ID" value="EFC45051.1"/>
    <property type="molecule type" value="Genomic_DNA"/>
</dbReference>
<dbReference type="RefSeq" id="XP_002677795.1">
    <property type="nucleotide sequence ID" value="XM_002677749.1"/>
</dbReference>
<dbReference type="SMART" id="SM00875">
    <property type="entry name" value="BACK"/>
    <property type="match status" value="1"/>
</dbReference>
<dbReference type="OrthoDB" id="8789982at2759"/>
<proteinExistence type="predicted"/>
<dbReference type="GeneID" id="8850265"/>
<dbReference type="SUPFAM" id="SSF54695">
    <property type="entry name" value="POZ domain"/>
    <property type="match status" value="1"/>
</dbReference>
<keyword evidence="5" id="KW-1185">Reference proteome</keyword>
<accession>D2VDS6</accession>
<dbReference type="InterPro" id="IPR008974">
    <property type="entry name" value="TRAF-like"/>
</dbReference>
<feature type="domain" description="MATH" evidence="3">
    <location>
        <begin position="315"/>
        <end position="441"/>
    </location>
</feature>
<dbReference type="PANTHER" id="PTHR45774">
    <property type="entry name" value="BTB/POZ DOMAIN-CONTAINING"/>
    <property type="match status" value="1"/>
</dbReference>
<dbReference type="Proteomes" id="UP000006671">
    <property type="component" value="Unassembled WGS sequence"/>
</dbReference>
<dbReference type="PANTHER" id="PTHR45774:SF3">
    <property type="entry name" value="BTB (POZ) DOMAIN-CONTAINING 2B-RELATED"/>
    <property type="match status" value="1"/>
</dbReference>
<dbReference type="InterPro" id="IPR011705">
    <property type="entry name" value="BACK"/>
</dbReference>
<dbReference type="eggNOG" id="KOG1987">
    <property type="taxonomic scope" value="Eukaryota"/>
</dbReference>
<dbReference type="Gene3D" id="3.30.710.10">
    <property type="entry name" value="Potassium Channel Kv1.1, Chain A"/>
    <property type="match status" value="1"/>
</dbReference>
<dbReference type="Gene3D" id="1.25.40.420">
    <property type="match status" value="1"/>
</dbReference>
<evidence type="ECO:0000259" key="3">
    <source>
        <dbReference type="PROSITE" id="PS50144"/>
    </source>
</evidence>
<dbReference type="STRING" id="5762.D2VDS6"/>
<sequence length="444" mass="51052">MVHQLGSAVDEPNGVETPNLDDSDLNISQNYGDQIFGLVGTDLQDTSTLSTDFEQLYQMEHFRDVFFLVGSEHHDQELISAHKCVLAARCPYFRNMFTLGFRESNSSEENPIKKPNVLPNVFKEVLRFIYCGKVQISAANVVPLIDAAGELELPLLKKLCLRFIEVIIIYSVALDHVDECFENDTFLTLLSEDSLIEVLQSDYLNLKEEYLFEKVVSWGMIRIDRKDSTLSVRDIIKNVVDFIRFPLIKPEYLLNSVEPLDIVPHELLFEAYKYYSTNETSFVKNRRAVLRGDEGRINPNRKGIYVVQVFKQNAHAHYRWRIPNYSKISKKHVSSPLIQIGGHTWKVVLYPLGDSFNTHISVFLSLVIENNNQSSAYCDFTLRVVNQKDMQNLSVEHECFNEHFQKDSASLGRQQLLALERLNDPQSGFLVDNTLYIDVIIKML</sequence>
<dbReference type="Gene3D" id="2.60.210.10">
    <property type="entry name" value="Apoptosis, Tumor Necrosis Factor Receptor Associated Protein 2, Chain A"/>
    <property type="match status" value="1"/>
</dbReference>
<dbReference type="PROSITE" id="PS50097">
    <property type="entry name" value="BTB"/>
    <property type="match status" value="1"/>
</dbReference>
<evidence type="ECO:0000313" key="4">
    <source>
        <dbReference type="EMBL" id="EFC45051.1"/>
    </source>
</evidence>
<evidence type="ECO:0000256" key="1">
    <source>
        <dbReference type="SAM" id="MobiDB-lite"/>
    </source>
</evidence>
<dbReference type="eggNOG" id="KOG2075">
    <property type="taxonomic scope" value="Eukaryota"/>
</dbReference>
<dbReference type="Pfam" id="PF00651">
    <property type="entry name" value="BTB"/>
    <property type="match status" value="1"/>
</dbReference>
<dbReference type="CDD" id="cd18294">
    <property type="entry name" value="BTB_POZ_BTBD19"/>
    <property type="match status" value="1"/>
</dbReference>
<dbReference type="InterPro" id="IPR002083">
    <property type="entry name" value="MATH/TRAF_dom"/>
</dbReference>
<feature type="region of interest" description="Disordered" evidence="1">
    <location>
        <begin position="1"/>
        <end position="23"/>
    </location>
</feature>
<dbReference type="Pfam" id="PF22486">
    <property type="entry name" value="MATH_2"/>
    <property type="match status" value="1"/>
</dbReference>
<dbReference type="InParanoid" id="D2VDS6"/>
<organism evidence="5">
    <name type="scientific">Naegleria gruberi</name>
    <name type="common">Amoeba</name>
    <dbReference type="NCBI Taxonomy" id="5762"/>
    <lineage>
        <taxon>Eukaryota</taxon>
        <taxon>Discoba</taxon>
        <taxon>Heterolobosea</taxon>
        <taxon>Tetramitia</taxon>
        <taxon>Eutetramitia</taxon>
        <taxon>Vahlkampfiidae</taxon>
        <taxon>Naegleria</taxon>
    </lineage>
</organism>
<dbReference type="InterPro" id="IPR000210">
    <property type="entry name" value="BTB/POZ_dom"/>
</dbReference>